<name>A0A6J1S932_FRAOC</name>
<dbReference type="AlphaFoldDB" id="A0A6J1S932"/>
<dbReference type="GO" id="GO:0005769">
    <property type="term" value="C:early endosome"/>
    <property type="evidence" value="ECO:0007669"/>
    <property type="project" value="TreeGrafter"/>
</dbReference>
<proteinExistence type="predicted"/>
<dbReference type="CTD" id="32507"/>
<dbReference type="Pfam" id="PF14938">
    <property type="entry name" value="SNAP"/>
    <property type="match status" value="1"/>
</dbReference>
<sequence length="312" mass="34394">MADYPSNDILTQYKAISNKLKKRFLRKPNVQEASEQYGSLAMQCEAQQMLPYAGLCWQAVARCENELGHTNGEISALVRGGKSFLQAERKGASIGCHHVGGENLQAALCCYTRAGQRSQFQGPLGMPAAAGMALQVADVLRRELDRPEAAQLHYFRAAELLRSSPMAYMHSLENIASGRVSEGDYDGALAVFEEVVSIAQGAPSPAVGCYRDLLHKCEVSQVLLLLLLQPTPSRLPARLAQLLERYTWGEHGEGADELVSEELFLLLQSLVMAIQSQDMPALRTLEADLWRHLSAEQRTLLRSLVRSVSRTV</sequence>
<dbReference type="InterPro" id="IPR011990">
    <property type="entry name" value="TPR-like_helical_dom_sf"/>
</dbReference>
<accession>A0A6J1S932</accession>
<dbReference type="InterPro" id="IPR039494">
    <property type="entry name" value="F8A"/>
</dbReference>
<dbReference type="Proteomes" id="UP000504606">
    <property type="component" value="Unplaced"/>
</dbReference>
<reference evidence="2" key="1">
    <citation type="submission" date="2025-08" db="UniProtKB">
        <authorList>
            <consortium name="RefSeq"/>
        </authorList>
    </citation>
    <scope>IDENTIFICATION</scope>
    <source>
        <tissue evidence="2">Whole organism</tissue>
    </source>
</reference>
<evidence type="ECO:0000313" key="2">
    <source>
        <dbReference type="RefSeq" id="XP_026277143.1"/>
    </source>
</evidence>
<dbReference type="PANTHER" id="PTHR16797">
    <property type="entry name" value="FACTOR VIII-ASSOCIATED GENE 1"/>
    <property type="match status" value="1"/>
</dbReference>
<evidence type="ECO:0000313" key="1">
    <source>
        <dbReference type="Proteomes" id="UP000504606"/>
    </source>
</evidence>
<dbReference type="GO" id="GO:0099518">
    <property type="term" value="P:vesicle cytoskeletal trafficking"/>
    <property type="evidence" value="ECO:0007669"/>
    <property type="project" value="TreeGrafter"/>
</dbReference>
<organism evidence="1 2">
    <name type="scientific">Frankliniella occidentalis</name>
    <name type="common">Western flower thrips</name>
    <name type="synonym">Euthrips occidentalis</name>
    <dbReference type="NCBI Taxonomy" id="133901"/>
    <lineage>
        <taxon>Eukaryota</taxon>
        <taxon>Metazoa</taxon>
        <taxon>Ecdysozoa</taxon>
        <taxon>Arthropoda</taxon>
        <taxon>Hexapoda</taxon>
        <taxon>Insecta</taxon>
        <taxon>Pterygota</taxon>
        <taxon>Neoptera</taxon>
        <taxon>Paraneoptera</taxon>
        <taxon>Thysanoptera</taxon>
        <taxon>Terebrantia</taxon>
        <taxon>Thripoidea</taxon>
        <taxon>Thripidae</taxon>
        <taxon>Frankliniella</taxon>
    </lineage>
</organism>
<keyword evidence="1" id="KW-1185">Reference proteome</keyword>
<dbReference type="GeneID" id="113205654"/>
<protein>
    <submittedName>
        <fullName evidence="2">40-kDa huntingtin-associated protein</fullName>
    </submittedName>
</protein>
<dbReference type="RefSeq" id="XP_026277143.1">
    <property type="nucleotide sequence ID" value="XM_026421358.2"/>
</dbReference>
<dbReference type="PANTHER" id="PTHR16797:SF4">
    <property type="entry name" value="40-KDA HUNTINGTIN-ASSOCIATED PROTEIN"/>
    <property type="match status" value="1"/>
</dbReference>
<dbReference type="SUPFAM" id="SSF48452">
    <property type="entry name" value="TPR-like"/>
    <property type="match status" value="1"/>
</dbReference>
<dbReference type="Gene3D" id="1.25.40.10">
    <property type="entry name" value="Tetratricopeptide repeat domain"/>
    <property type="match status" value="1"/>
</dbReference>
<gene>
    <name evidence="2" type="primary">LOC113205654</name>
</gene>
<dbReference type="OrthoDB" id="10249246at2759"/>
<dbReference type="KEGG" id="foc:113205654"/>